<dbReference type="AlphaFoldDB" id="A0ABD2UI39"/>
<evidence type="ECO:0000313" key="2">
    <source>
        <dbReference type="Proteomes" id="UP001627284"/>
    </source>
</evidence>
<dbReference type="EMBL" id="JBJKTR010000006">
    <property type="protein sequence ID" value="KAL3367247.1"/>
    <property type="molecule type" value="Genomic_DNA"/>
</dbReference>
<feature type="non-terminal residue" evidence="1">
    <location>
        <position position="1"/>
    </location>
</feature>
<reference evidence="1 2" key="1">
    <citation type="submission" date="2024-05" db="EMBL/GenBank/DDBJ databases">
        <title>De novo assembly of an allotetraploid wild potato.</title>
        <authorList>
            <person name="Hosaka A.J."/>
        </authorList>
    </citation>
    <scope>NUCLEOTIDE SEQUENCE [LARGE SCALE GENOMIC DNA]</scope>
    <source>
        <tissue evidence="1">Young leaves</tissue>
    </source>
</reference>
<accession>A0ABD2UI39</accession>
<sequence>AKQKKIIKKKNKKSNPCPAFFSSADPKIAEIYSSTERHQTRRPHCPYFFSSSSRKSLEFAAATTIYPCLFIRISWDFHGNLVQNEKIFKLKKELNSGSTLLPKSEPYFHFYKYPLLVLKKGRKKGENWKEFT</sequence>
<gene>
    <name evidence="1" type="ORF">AABB24_011790</name>
</gene>
<protein>
    <submittedName>
        <fullName evidence="1">Uncharacterized protein</fullName>
    </submittedName>
</protein>
<evidence type="ECO:0000313" key="1">
    <source>
        <dbReference type="EMBL" id="KAL3367247.1"/>
    </source>
</evidence>
<comment type="caution">
    <text evidence="1">The sequence shown here is derived from an EMBL/GenBank/DDBJ whole genome shotgun (WGS) entry which is preliminary data.</text>
</comment>
<proteinExistence type="predicted"/>
<organism evidence="1 2">
    <name type="scientific">Solanum stoloniferum</name>
    <dbReference type="NCBI Taxonomy" id="62892"/>
    <lineage>
        <taxon>Eukaryota</taxon>
        <taxon>Viridiplantae</taxon>
        <taxon>Streptophyta</taxon>
        <taxon>Embryophyta</taxon>
        <taxon>Tracheophyta</taxon>
        <taxon>Spermatophyta</taxon>
        <taxon>Magnoliopsida</taxon>
        <taxon>eudicotyledons</taxon>
        <taxon>Gunneridae</taxon>
        <taxon>Pentapetalae</taxon>
        <taxon>asterids</taxon>
        <taxon>lamiids</taxon>
        <taxon>Solanales</taxon>
        <taxon>Solanaceae</taxon>
        <taxon>Solanoideae</taxon>
        <taxon>Solaneae</taxon>
        <taxon>Solanum</taxon>
    </lineage>
</organism>
<keyword evidence="2" id="KW-1185">Reference proteome</keyword>
<name>A0ABD2UI39_9SOLN</name>
<dbReference type="Proteomes" id="UP001627284">
    <property type="component" value="Unassembled WGS sequence"/>
</dbReference>